<keyword evidence="2" id="KW-1185">Reference proteome</keyword>
<dbReference type="AlphaFoldDB" id="A0A7W3SUL6"/>
<evidence type="ECO:0000313" key="1">
    <source>
        <dbReference type="EMBL" id="MBA9086550.1"/>
    </source>
</evidence>
<dbReference type="Proteomes" id="UP000567067">
    <property type="component" value="Unassembled WGS sequence"/>
</dbReference>
<evidence type="ECO:0000313" key="2">
    <source>
        <dbReference type="Proteomes" id="UP000567067"/>
    </source>
</evidence>
<organism evidence="1 2">
    <name type="scientific">Fontibacillus solani</name>
    <dbReference type="NCBI Taxonomy" id="1572857"/>
    <lineage>
        <taxon>Bacteria</taxon>
        <taxon>Bacillati</taxon>
        <taxon>Bacillota</taxon>
        <taxon>Bacilli</taxon>
        <taxon>Bacillales</taxon>
        <taxon>Paenibacillaceae</taxon>
        <taxon>Fontibacillus</taxon>
    </lineage>
</organism>
<reference evidence="1 2" key="1">
    <citation type="submission" date="2020-08" db="EMBL/GenBank/DDBJ databases">
        <title>Genomic Encyclopedia of Type Strains, Phase III (KMG-III): the genomes of soil and plant-associated and newly described type strains.</title>
        <authorList>
            <person name="Whitman W."/>
        </authorList>
    </citation>
    <scope>NUCLEOTIDE SEQUENCE [LARGE SCALE GENOMIC DNA]</scope>
    <source>
        <strain evidence="1 2">CECT 8693</strain>
    </source>
</reference>
<proteinExistence type="predicted"/>
<dbReference type="RefSeq" id="WP_182536772.1">
    <property type="nucleotide sequence ID" value="NZ_JACJIP010000019.1"/>
</dbReference>
<name>A0A7W3SUL6_9BACL</name>
<sequence length="224" mass="26107">MEVVINPEPRAIIDSHIPMPVRARVCQAIVDAYKWSEILLNNTSIFKSVRGKKRLLPEIKNVAVEFFVVQAIKNGEIPLEYRIKFNSNFSHPFLELYNSEVLIHFNQVKTKNQCGRKAFCRDRLIKPIQSYIEVDNDLETHISYDTQKYFQMNHGYQTTIPSFVNLGIPNDQGVLEASVQLLEEYRVIEGYYPESQIETIDEFTFEEFQRYAEGEEANDSRQTS</sequence>
<protein>
    <submittedName>
        <fullName evidence="1">Uncharacterized protein</fullName>
    </submittedName>
</protein>
<dbReference type="EMBL" id="JACJIP010000019">
    <property type="protein sequence ID" value="MBA9086550.1"/>
    <property type="molecule type" value="Genomic_DNA"/>
</dbReference>
<accession>A0A7W3SUL6</accession>
<comment type="caution">
    <text evidence="1">The sequence shown here is derived from an EMBL/GenBank/DDBJ whole genome shotgun (WGS) entry which is preliminary data.</text>
</comment>
<gene>
    <name evidence="1" type="ORF">FHR92_003028</name>
</gene>